<evidence type="ECO:0000256" key="7">
    <source>
        <dbReference type="ARBA" id="ARBA00022962"/>
    </source>
</evidence>
<comment type="similarity">
    <text evidence="8">Belongs to the CobB/CbiA family.</text>
</comment>
<keyword evidence="2 8" id="KW-0169">Cobalamin biosynthesis</keyword>
<dbReference type="Pfam" id="PF01656">
    <property type="entry name" value="CbiA"/>
    <property type="match status" value="1"/>
</dbReference>
<dbReference type="HAMAP" id="MF_00027">
    <property type="entry name" value="CobB_CbiA"/>
    <property type="match status" value="1"/>
</dbReference>
<dbReference type="EC" id="6.3.5.11" evidence="8"/>
<comment type="domain">
    <text evidence="8">Comprises of two domains. The C-terminal domain contains the binding site for glutamine and catalyzes the hydrolysis of this substrate to glutamate and ammonia. The N-terminal domain is anticipated to bind ATP and cobyrinate and catalyzes the ultimate synthesis of the diamide product. The ammonia produced via the glutaminase domain is probably translocated to the adjacent domain via a molecular tunnel, where it reacts with an activated intermediate.</text>
</comment>
<dbReference type="InterPro" id="IPR027417">
    <property type="entry name" value="P-loop_NTPase"/>
</dbReference>
<dbReference type="NCBIfam" id="NF002204">
    <property type="entry name" value="PRK01077.1"/>
    <property type="match status" value="1"/>
</dbReference>
<feature type="active site" description="Nucleophile" evidence="8">
    <location>
        <position position="329"/>
    </location>
</feature>
<evidence type="ECO:0000256" key="6">
    <source>
        <dbReference type="ARBA" id="ARBA00022842"/>
    </source>
</evidence>
<dbReference type="InterPro" id="IPR029062">
    <property type="entry name" value="Class_I_gatase-like"/>
</dbReference>
<feature type="domain" description="CobQ/CobB/MinD/ParA nucleotide binding" evidence="9">
    <location>
        <begin position="8"/>
        <end position="187"/>
    </location>
</feature>
<evidence type="ECO:0000259" key="10">
    <source>
        <dbReference type="Pfam" id="PF07685"/>
    </source>
</evidence>
<comment type="function">
    <text evidence="8">Catalyzes the ATP-dependent amidation of the two carboxylate groups at positions a and c of cobyrinate, using either L-glutamine or ammonia as the nitrogen source.</text>
</comment>
<keyword evidence="6 8" id="KW-0460">Magnesium</keyword>
<dbReference type="RefSeq" id="WP_126383434.1">
    <property type="nucleotide sequence ID" value="NZ_RXYK01000001.1"/>
</dbReference>
<dbReference type="InterPro" id="IPR011698">
    <property type="entry name" value="GATase_3"/>
</dbReference>
<feature type="domain" description="CobB/CobQ-like glutamine amidotransferase" evidence="10">
    <location>
        <begin position="249"/>
        <end position="433"/>
    </location>
</feature>
<dbReference type="Proteomes" id="UP000279908">
    <property type="component" value="Unassembled WGS sequence"/>
</dbReference>
<dbReference type="Gene3D" id="3.40.50.880">
    <property type="match status" value="1"/>
</dbReference>
<feature type="site" description="Increases nucleophilicity of active site Cys" evidence="8">
    <location>
        <position position="427"/>
    </location>
</feature>
<evidence type="ECO:0000256" key="2">
    <source>
        <dbReference type="ARBA" id="ARBA00022573"/>
    </source>
</evidence>
<comment type="caution">
    <text evidence="11">The sequence shown here is derived from an EMBL/GenBank/DDBJ whole genome shotgun (WGS) entry which is preliminary data.</text>
</comment>
<dbReference type="GO" id="GO:0042242">
    <property type="term" value="F:cobyrinic acid a,c-diamide synthase activity"/>
    <property type="evidence" value="ECO:0007669"/>
    <property type="project" value="UniProtKB-UniRule"/>
</dbReference>
<dbReference type="AlphaFoldDB" id="A0A3S0LRJ2"/>
<dbReference type="PROSITE" id="PS51274">
    <property type="entry name" value="GATASE_COBBQ"/>
    <property type="match status" value="1"/>
</dbReference>
<name>A0A3S0LRJ2_CHLPH</name>
<accession>A0A3S0LRJ2</accession>
<dbReference type="CDD" id="cd05388">
    <property type="entry name" value="CobB_N"/>
    <property type="match status" value="1"/>
</dbReference>
<evidence type="ECO:0000256" key="8">
    <source>
        <dbReference type="HAMAP-Rule" id="MF_00027"/>
    </source>
</evidence>
<dbReference type="NCBIfam" id="TIGR00379">
    <property type="entry name" value="cobB"/>
    <property type="match status" value="1"/>
</dbReference>
<sequence>MHKTGFLLAAPSSGSGKTTLTLALLRILAQRGHSVQPFKCGPDYLDTWLHTIAASWGENSKKGINLDTWMASKQHVRDLFMRYSACADASIVEGVMGLFDGAEKSAGSSAEIAKLLRLPVIMVVNAKSMAYSAAPLLHGFRTFDPEVNLAGVIFNGVNTPSHYRHLENAALDAGVEPLGYVPRSDSMTIRERHLGLNISSEYDYDAMIDAMAEHVKKTVDISRLLDIARIDDFSWPSVPDAVQGGNKVIAVARDEAFNFVYQENLDVLQGYGTIVFFSPMDDAVLPEADFLYLSGGYPELYADKLSANSSMRASIADYCHKGGCAYAECGGMMYLGHSITLNDGSAYPMCGVLDFDTTMQDVKMTLGYRKVSLNGGYRDELRGHEFHYSQIKRVGELQNIASITNARDENTGSALYSQGNTLASYVHLYWGEKRDFPGYLMGTHK</sequence>
<keyword evidence="5 8" id="KW-0067">ATP-binding</keyword>
<evidence type="ECO:0000256" key="5">
    <source>
        <dbReference type="ARBA" id="ARBA00022840"/>
    </source>
</evidence>
<gene>
    <name evidence="8" type="primary">cbiA</name>
    <name evidence="11" type="ORF">EKD02_01235</name>
</gene>
<dbReference type="Pfam" id="PF07685">
    <property type="entry name" value="GATase_3"/>
    <property type="match status" value="1"/>
</dbReference>
<keyword evidence="7 8" id="KW-0315">Glutamine amidotransferase</keyword>
<dbReference type="CDD" id="cd03130">
    <property type="entry name" value="GATase1_CobB"/>
    <property type="match status" value="1"/>
</dbReference>
<evidence type="ECO:0000256" key="4">
    <source>
        <dbReference type="ARBA" id="ARBA00022741"/>
    </source>
</evidence>
<keyword evidence="3 8" id="KW-0436">Ligase</keyword>
<comment type="miscellaneous">
    <text evidence="8">The a and c carboxylates of cobyrinate are activated for nucleophilic attack via formation of a phosphorylated intermediate by ATP. CbiA catalyzes first the amidation of the c-carboxylate, and then that of the a-carboxylate.</text>
</comment>
<dbReference type="SUPFAM" id="SSF52317">
    <property type="entry name" value="Class I glutamine amidotransferase-like"/>
    <property type="match status" value="1"/>
</dbReference>
<evidence type="ECO:0000313" key="12">
    <source>
        <dbReference type="Proteomes" id="UP000279908"/>
    </source>
</evidence>
<comment type="pathway">
    <text evidence="8">Cofactor biosynthesis; adenosylcobalamin biosynthesis; cob(II)yrinate a,c-diamide from sirohydrochlorin (anaerobic route): step 10/10.</text>
</comment>
<dbReference type="Gene3D" id="3.40.50.300">
    <property type="entry name" value="P-loop containing nucleotide triphosphate hydrolases"/>
    <property type="match status" value="1"/>
</dbReference>
<dbReference type="GO" id="GO:0005524">
    <property type="term" value="F:ATP binding"/>
    <property type="evidence" value="ECO:0007669"/>
    <property type="project" value="UniProtKB-UniRule"/>
</dbReference>
<dbReference type="PANTHER" id="PTHR43873">
    <property type="entry name" value="COBYRINATE A,C-DIAMIDE SYNTHASE"/>
    <property type="match status" value="1"/>
</dbReference>
<evidence type="ECO:0000259" key="9">
    <source>
        <dbReference type="Pfam" id="PF01656"/>
    </source>
</evidence>
<comment type="cofactor">
    <cofactor evidence="1 8">
        <name>Mg(2+)</name>
        <dbReference type="ChEBI" id="CHEBI:18420"/>
    </cofactor>
</comment>
<protein>
    <recommendedName>
        <fullName evidence="8">Cobyrinate a,c-diamide synthase</fullName>
        <ecNumber evidence="8">6.3.5.11</ecNumber>
    </recommendedName>
    <alternativeName>
        <fullName evidence="8">Cobyrinic acid a,c-diamide synthetase</fullName>
    </alternativeName>
</protein>
<evidence type="ECO:0000256" key="3">
    <source>
        <dbReference type="ARBA" id="ARBA00022598"/>
    </source>
</evidence>
<comment type="catalytic activity">
    <reaction evidence="8">
        <text>cob(II)yrinate + 2 L-glutamine + 2 ATP + 2 H2O = cob(II)yrinate a,c diamide + 2 L-glutamate + 2 ADP + 2 phosphate + 2 H(+)</text>
        <dbReference type="Rhea" id="RHEA:26289"/>
        <dbReference type="ChEBI" id="CHEBI:15377"/>
        <dbReference type="ChEBI" id="CHEBI:15378"/>
        <dbReference type="ChEBI" id="CHEBI:29985"/>
        <dbReference type="ChEBI" id="CHEBI:30616"/>
        <dbReference type="ChEBI" id="CHEBI:43474"/>
        <dbReference type="ChEBI" id="CHEBI:58359"/>
        <dbReference type="ChEBI" id="CHEBI:58537"/>
        <dbReference type="ChEBI" id="CHEBI:58894"/>
        <dbReference type="ChEBI" id="CHEBI:456216"/>
        <dbReference type="EC" id="6.3.5.11"/>
    </reaction>
</comment>
<reference evidence="11 12" key="1">
    <citation type="submission" date="2018-12" db="EMBL/GenBank/DDBJ databases">
        <authorList>
            <person name="Lunina O.N."/>
            <person name="Grouzdev D.S."/>
            <person name="Gorlenko V.M."/>
            <person name="Savvichev A.S."/>
        </authorList>
    </citation>
    <scope>NUCLEOTIDE SEQUENCE [LARGE SCALE GENOMIC DNA]</scope>
    <source>
        <strain evidence="11 12">BrKhr-17</strain>
    </source>
</reference>
<dbReference type="UniPathway" id="UPA00148">
    <property type="reaction ID" value="UER00231"/>
</dbReference>
<evidence type="ECO:0000256" key="1">
    <source>
        <dbReference type="ARBA" id="ARBA00001946"/>
    </source>
</evidence>
<organism evidence="11 12">
    <name type="scientific">Chlorobium phaeovibrioides</name>
    <dbReference type="NCBI Taxonomy" id="1094"/>
    <lineage>
        <taxon>Bacteria</taxon>
        <taxon>Pseudomonadati</taxon>
        <taxon>Chlorobiota</taxon>
        <taxon>Chlorobiia</taxon>
        <taxon>Chlorobiales</taxon>
        <taxon>Chlorobiaceae</taxon>
        <taxon>Chlorobium/Pelodictyon group</taxon>
        <taxon>Chlorobium</taxon>
    </lineage>
</organism>
<dbReference type="InterPro" id="IPR002586">
    <property type="entry name" value="CobQ/CobB/MinD/ParA_Nub-bd_dom"/>
</dbReference>
<dbReference type="EMBL" id="RXYK01000001">
    <property type="protein sequence ID" value="RTY40049.1"/>
    <property type="molecule type" value="Genomic_DNA"/>
</dbReference>
<dbReference type="SUPFAM" id="SSF52540">
    <property type="entry name" value="P-loop containing nucleoside triphosphate hydrolases"/>
    <property type="match status" value="1"/>
</dbReference>
<proteinExistence type="inferred from homology"/>
<dbReference type="InterPro" id="IPR004484">
    <property type="entry name" value="CbiA/CobB_synth"/>
</dbReference>
<dbReference type="GO" id="GO:0009236">
    <property type="term" value="P:cobalamin biosynthetic process"/>
    <property type="evidence" value="ECO:0007669"/>
    <property type="project" value="UniProtKB-UniRule"/>
</dbReference>
<keyword evidence="4 8" id="KW-0547">Nucleotide-binding</keyword>
<dbReference type="PANTHER" id="PTHR43873:SF1">
    <property type="entry name" value="COBYRINATE A,C-DIAMIDE SYNTHASE"/>
    <property type="match status" value="1"/>
</dbReference>
<evidence type="ECO:0000313" key="11">
    <source>
        <dbReference type="EMBL" id="RTY40049.1"/>
    </source>
</evidence>